<dbReference type="EMBL" id="JABSTR010000002">
    <property type="protein sequence ID" value="KAH9364158.1"/>
    <property type="molecule type" value="Genomic_DNA"/>
</dbReference>
<protein>
    <recommendedName>
        <fullName evidence="1">Endonuclease/exonuclease/phosphatase domain-containing protein</fullName>
    </recommendedName>
</protein>
<proteinExistence type="predicted"/>
<evidence type="ECO:0000313" key="3">
    <source>
        <dbReference type="Proteomes" id="UP000821853"/>
    </source>
</evidence>
<evidence type="ECO:0000259" key="1">
    <source>
        <dbReference type="Pfam" id="PF14529"/>
    </source>
</evidence>
<dbReference type="Gene3D" id="3.60.10.10">
    <property type="entry name" value="Endonuclease/exonuclease/phosphatase"/>
    <property type="match status" value="1"/>
</dbReference>
<keyword evidence="3" id="KW-1185">Reference proteome</keyword>
<dbReference type="GO" id="GO:0003824">
    <property type="term" value="F:catalytic activity"/>
    <property type="evidence" value="ECO:0007669"/>
    <property type="project" value="InterPro"/>
</dbReference>
<dbReference type="AlphaFoldDB" id="A0A9J6FD36"/>
<sequence length="122" mass="13627">MGDSNAPHTYCHYTYDTPKGQKLADAKEVYGLQLISDPTQSTRLVQEGTRHTGPDLTLTNDCKPTVSWFNTMETFESDHGLTHISISTAKFCDSPGTAKITDWVKLRGMQSRLRSRAHTAPR</sequence>
<dbReference type="SUPFAM" id="SSF56219">
    <property type="entry name" value="DNase I-like"/>
    <property type="match status" value="1"/>
</dbReference>
<dbReference type="Proteomes" id="UP000821853">
    <property type="component" value="Chromosome 10"/>
</dbReference>
<organism evidence="2 3">
    <name type="scientific">Haemaphysalis longicornis</name>
    <name type="common">Bush tick</name>
    <dbReference type="NCBI Taxonomy" id="44386"/>
    <lineage>
        <taxon>Eukaryota</taxon>
        <taxon>Metazoa</taxon>
        <taxon>Ecdysozoa</taxon>
        <taxon>Arthropoda</taxon>
        <taxon>Chelicerata</taxon>
        <taxon>Arachnida</taxon>
        <taxon>Acari</taxon>
        <taxon>Parasitiformes</taxon>
        <taxon>Ixodida</taxon>
        <taxon>Ixodoidea</taxon>
        <taxon>Ixodidae</taxon>
        <taxon>Haemaphysalinae</taxon>
        <taxon>Haemaphysalis</taxon>
    </lineage>
</organism>
<name>A0A9J6FD36_HAELO</name>
<gene>
    <name evidence="2" type="ORF">HPB48_011193</name>
</gene>
<dbReference type="Pfam" id="PF14529">
    <property type="entry name" value="Exo_endo_phos_2"/>
    <property type="match status" value="1"/>
</dbReference>
<dbReference type="InterPro" id="IPR005135">
    <property type="entry name" value="Endo/exonuclease/phosphatase"/>
</dbReference>
<accession>A0A9J6FD36</accession>
<comment type="caution">
    <text evidence="2">The sequence shown here is derived from an EMBL/GenBank/DDBJ whole genome shotgun (WGS) entry which is preliminary data.</text>
</comment>
<dbReference type="VEuPathDB" id="VectorBase:HLOH_060757"/>
<feature type="domain" description="Endonuclease/exonuclease/phosphatase" evidence="1">
    <location>
        <begin position="1"/>
        <end position="80"/>
    </location>
</feature>
<evidence type="ECO:0000313" key="2">
    <source>
        <dbReference type="EMBL" id="KAH9364158.1"/>
    </source>
</evidence>
<reference evidence="2 3" key="1">
    <citation type="journal article" date="2020" name="Cell">
        <title>Large-Scale Comparative Analyses of Tick Genomes Elucidate Their Genetic Diversity and Vector Capacities.</title>
        <authorList>
            <consortium name="Tick Genome and Microbiome Consortium (TIGMIC)"/>
            <person name="Jia N."/>
            <person name="Wang J."/>
            <person name="Shi W."/>
            <person name="Du L."/>
            <person name="Sun Y."/>
            <person name="Zhan W."/>
            <person name="Jiang J.F."/>
            <person name="Wang Q."/>
            <person name="Zhang B."/>
            <person name="Ji P."/>
            <person name="Bell-Sakyi L."/>
            <person name="Cui X.M."/>
            <person name="Yuan T.T."/>
            <person name="Jiang B.G."/>
            <person name="Yang W.F."/>
            <person name="Lam T.T."/>
            <person name="Chang Q.C."/>
            <person name="Ding S.J."/>
            <person name="Wang X.J."/>
            <person name="Zhu J.G."/>
            <person name="Ruan X.D."/>
            <person name="Zhao L."/>
            <person name="Wei J.T."/>
            <person name="Ye R.Z."/>
            <person name="Que T.C."/>
            <person name="Du C.H."/>
            <person name="Zhou Y.H."/>
            <person name="Cheng J.X."/>
            <person name="Dai P.F."/>
            <person name="Guo W.B."/>
            <person name="Han X.H."/>
            <person name="Huang E.J."/>
            <person name="Li L.F."/>
            <person name="Wei W."/>
            <person name="Gao Y.C."/>
            <person name="Liu J.Z."/>
            <person name="Shao H.Z."/>
            <person name="Wang X."/>
            <person name="Wang C.C."/>
            <person name="Yang T.C."/>
            <person name="Huo Q.B."/>
            <person name="Li W."/>
            <person name="Chen H.Y."/>
            <person name="Chen S.E."/>
            <person name="Zhou L.G."/>
            <person name="Ni X.B."/>
            <person name="Tian J.H."/>
            <person name="Sheng Y."/>
            <person name="Liu T."/>
            <person name="Pan Y.S."/>
            <person name="Xia L.Y."/>
            <person name="Li J."/>
            <person name="Zhao F."/>
            <person name="Cao W.C."/>
        </authorList>
    </citation>
    <scope>NUCLEOTIDE SEQUENCE [LARGE SCALE GENOMIC DNA]</scope>
    <source>
        <strain evidence="2">HaeL-2018</strain>
    </source>
</reference>
<dbReference type="InterPro" id="IPR036691">
    <property type="entry name" value="Endo/exonu/phosph_ase_sf"/>
</dbReference>